<dbReference type="InterPro" id="IPR052411">
    <property type="entry name" value="c-mor_Regulatory_Protein"/>
</dbReference>
<dbReference type="EMBL" id="BMLW01000014">
    <property type="protein sequence ID" value="GGP15218.1"/>
    <property type="molecule type" value="Genomic_DNA"/>
</dbReference>
<proteinExistence type="predicted"/>
<accession>A0ABQ2P0R5</accession>
<evidence type="ECO:0000313" key="3">
    <source>
        <dbReference type="Proteomes" id="UP000641206"/>
    </source>
</evidence>
<keyword evidence="3" id="KW-1185">Reference proteome</keyword>
<dbReference type="Pfam" id="PF08765">
    <property type="entry name" value="Mor"/>
    <property type="match status" value="1"/>
</dbReference>
<reference evidence="3" key="1">
    <citation type="journal article" date="2019" name="Int. J. Syst. Evol. Microbiol.">
        <title>The Global Catalogue of Microorganisms (GCM) 10K type strain sequencing project: providing services to taxonomists for standard genome sequencing and annotation.</title>
        <authorList>
            <consortium name="The Broad Institute Genomics Platform"/>
            <consortium name="The Broad Institute Genome Sequencing Center for Infectious Disease"/>
            <person name="Wu L."/>
            <person name="Ma J."/>
        </authorList>
    </citation>
    <scope>NUCLEOTIDE SEQUENCE [LARGE SCALE GENOMIC DNA]</scope>
    <source>
        <strain evidence="3">CGMCC 1.7693</strain>
    </source>
</reference>
<dbReference type="NCBIfam" id="NF040785">
    <property type="entry name" value="CD3324_fam"/>
    <property type="match status" value="1"/>
</dbReference>
<organism evidence="2 3">
    <name type="scientific">Oceanobacillus neutriphilus</name>
    <dbReference type="NCBI Taxonomy" id="531815"/>
    <lineage>
        <taxon>Bacteria</taxon>
        <taxon>Bacillati</taxon>
        <taxon>Bacillota</taxon>
        <taxon>Bacilli</taxon>
        <taxon>Bacillales</taxon>
        <taxon>Bacillaceae</taxon>
        <taxon>Oceanobacillus</taxon>
    </lineage>
</organism>
<dbReference type="Proteomes" id="UP000641206">
    <property type="component" value="Unassembled WGS sequence"/>
</dbReference>
<dbReference type="SUPFAM" id="SSF46689">
    <property type="entry name" value="Homeodomain-like"/>
    <property type="match status" value="1"/>
</dbReference>
<sequence length="94" mass="11073">MSYKKIKDILPSELITMIQEYIDGEYIYIPIKQDNKKSWGASTSTRKELKLRNSDIYNDYLSGINTLDLAKRYYLSAKSIQRIIRAEKSKDKIF</sequence>
<dbReference type="PANTHER" id="PTHR37812:SF1">
    <property type="entry name" value="MU-LIKE PROPHAGE FLUMU PROTEIN C"/>
    <property type="match status" value="1"/>
</dbReference>
<dbReference type="Gene3D" id="1.10.10.60">
    <property type="entry name" value="Homeodomain-like"/>
    <property type="match status" value="1"/>
</dbReference>
<dbReference type="RefSeq" id="WP_188736928.1">
    <property type="nucleotide sequence ID" value="NZ_BMLW01000014.1"/>
</dbReference>
<comment type="caution">
    <text evidence="2">The sequence shown here is derived from an EMBL/GenBank/DDBJ whole genome shotgun (WGS) entry which is preliminary data.</text>
</comment>
<evidence type="ECO:0000313" key="2">
    <source>
        <dbReference type="EMBL" id="GGP15218.1"/>
    </source>
</evidence>
<dbReference type="InterPro" id="IPR009057">
    <property type="entry name" value="Homeodomain-like_sf"/>
</dbReference>
<protein>
    <recommendedName>
        <fullName evidence="1">Mor transcription activator domain-containing protein</fullName>
    </recommendedName>
</protein>
<evidence type="ECO:0000259" key="1">
    <source>
        <dbReference type="Pfam" id="PF08765"/>
    </source>
</evidence>
<dbReference type="InterPro" id="IPR014875">
    <property type="entry name" value="Mor_transcription_activator"/>
</dbReference>
<dbReference type="InterPro" id="IPR049739">
    <property type="entry name" value="YraL-like"/>
</dbReference>
<gene>
    <name evidence="2" type="ORF">GCM10011346_42350</name>
</gene>
<feature type="domain" description="Mor transcription activator" evidence="1">
    <location>
        <begin position="10"/>
        <end position="88"/>
    </location>
</feature>
<dbReference type="PANTHER" id="PTHR37812">
    <property type="entry name" value="MU-LIKE PROPHAGE FLUMU PROTEIN C"/>
    <property type="match status" value="1"/>
</dbReference>
<name>A0ABQ2P0R5_9BACI</name>